<organism evidence="2 3">
    <name type="scientific">Mesorhizobium zhangyense</name>
    <dbReference type="NCBI Taxonomy" id="1776730"/>
    <lineage>
        <taxon>Bacteria</taxon>
        <taxon>Pseudomonadati</taxon>
        <taxon>Pseudomonadota</taxon>
        <taxon>Alphaproteobacteria</taxon>
        <taxon>Hyphomicrobiales</taxon>
        <taxon>Phyllobacteriaceae</taxon>
        <taxon>Mesorhizobium</taxon>
    </lineage>
</organism>
<dbReference type="InterPro" id="IPR006427">
    <property type="entry name" value="Portal_HK97"/>
</dbReference>
<feature type="region of interest" description="Disordered" evidence="1">
    <location>
        <begin position="400"/>
        <end position="423"/>
    </location>
</feature>
<feature type="compositionally biased region" description="Acidic residues" evidence="1">
    <location>
        <begin position="414"/>
        <end position="423"/>
    </location>
</feature>
<protein>
    <submittedName>
        <fullName evidence="2">Phage portal protein</fullName>
    </submittedName>
</protein>
<dbReference type="Gene3D" id="3.30.1120.70">
    <property type="match status" value="1"/>
</dbReference>
<dbReference type="AlphaFoldDB" id="A0A7C9VHJ4"/>
<dbReference type="NCBIfam" id="TIGR01537">
    <property type="entry name" value="portal_HK97"/>
    <property type="match status" value="1"/>
</dbReference>
<dbReference type="EMBL" id="JAAKZG010000028">
    <property type="protein sequence ID" value="NGN45172.1"/>
    <property type="molecule type" value="Genomic_DNA"/>
</dbReference>
<sequence length="423" mass="46214">MWPFSRQERSEFVADATESRNTIENPTVPVSAENFLAFFGVQSANLPNVTIDRALTVPAVWAAVAFLSRTLAALPLHAYRTTKDGPQKISGKLESVVHDAPNDGQDSFKFRQYFWQQVFTGGRGLAWIERTPQGIEALWPMDPTKTVVKRHGGKVVYQFENKEYPAADVIDVPFMLKADGLKHYGPIAMSAKAIQLALAMNDYGSNFFAGGGVPPLALEGPLPAGADAVKRAQADIKRAVDGAKNANEPIFPIPAGYKLNAVGLDPAKGQMIEARRFQVEEIARGYQLPPIFLQDLSRATFTNAEQQDLHLVKHLIGQWAEALEGELNLKLFGRGNNSRYVEHNLDGLLRGDFKTRMDGLARGIQTAIITPNEARALENRPAHRSGNDLLIQGATVPLGKQPASTTTVPANDNIEPDDEAEAA</sequence>
<name>A0A7C9VHJ4_9HYPH</name>
<evidence type="ECO:0000256" key="1">
    <source>
        <dbReference type="SAM" id="MobiDB-lite"/>
    </source>
</evidence>
<keyword evidence="3" id="KW-1185">Reference proteome</keyword>
<dbReference type="Pfam" id="PF04860">
    <property type="entry name" value="Phage_portal"/>
    <property type="match status" value="1"/>
</dbReference>
<gene>
    <name evidence="2" type="ORF">G6N74_29400</name>
</gene>
<dbReference type="Gene3D" id="3.40.140.120">
    <property type="match status" value="1"/>
</dbReference>
<evidence type="ECO:0000313" key="3">
    <source>
        <dbReference type="Proteomes" id="UP000481252"/>
    </source>
</evidence>
<comment type="caution">
    <text evidence="2">The sequence shown here is derived from an EMBL/GenBank/DDBJ whole genome shotgun (WGS) entry which is preliminary data.</text>
</comment>
<proteinExistence type="predicted"/>
<dbReference type="Proteomes" id="UP000481252">
    <property type="component" value="Unassembled WGS sequence"/>
</dbReference>
<accession>A0A7C9VHJ4</accession>
<evidence type="ECO:0000313" key="2">
    <source>
        <dbReference type="EMBL" id="NGN45172.1"/>
    </source>
</evidence>
<reference evidence="2 3" key="1">
    <citation type="submission" date="2020-02" db="EMBL/GenBank/DDBJ databases">
        <title>Genome sequence of the type strain CGMCC 1.15528 of Mesorhizobium zhangyense.</title>
        <authorList>
            <person name="Gao J."/>
            <person name="Sun J."/>
        </authorList>
    </citation>
    <scope>NUCLEOTIDE SEQUENCE [LARGE SCALE GENOMIC DNA]</scope>
    <source>
        <strain evidence="2 3">CGMCC 1.15528</strain>
    </source>
</reference>
<dbReference type="InterPro" id="IPR006944">
    <property type="entry name" value="Phage/GTA_portal"/>
</dbReference>
<dbReference type="Gene3D" id="1.20.1270.210">
    <property type="match status" value="1"/>
</dbReference>